<proteinExistence type="predicted"/>
<keyword evidence="3" id="KW-1185">Reference proteome</keyword>
<name>A0A9P6U4J5_9FUNG</name>
<organism evidence="2 3">
    <name type="scientific">Mortierella polycephala</name>
    <dbReference type="NCBI Taxonomy" id="41804"/>
    <lineage>
        <taxon>Eukaryota</taxon>
        <taxon>Fungi</taxon>
        <taxon>Fungi incertae sedis</taxon>
        <taxon>Mucoromycota</taxon>
        <taxon>Mortierellomycotina</taxon>
        <taxon>Mortierellomycetes</taxon>
        <taxon>Mortierellales</taxon>
        <taxon>Mortierellaceae</taxon>
        <taxon>Mortierella</taxon>
    </lineage>
</organism>
<dbReference type="AlphaFoldDB" id="A0A9P6U4J5"/>
<gene>
    <name evidence="2" type="ORF">BG011_002633</name>
</gene>
<protein>
    <submittedName>
        <fullName evidence="2">Uncharacterized protein</fullName>
    </submittedName>
</protein>
<reference evidence="2" key="1">
    <citation type="journal article" date="2020" name="Fungal Divers.">
        <title>Resolving the Mortierellaceae phylogeny through synthesis of multi-gene phylogenetics and phylogenomics.</title>
        <authorList>
            <person name="Vandepol N."/>
            <person name="Liber J."/>
            <person name="Desiro A."/>
            <person name="Na H."/>
            <person name="Kennedy M."/>
            <person name="Barry K."/>
            <person name="Grigoriev I.V."/>
            <person name="Miller A.N."/>
            <person name="O'Donnell K."/>
            <person name="Stajich J.E."/>
            <person name="Bonito G."/>
        </authorList>
    </citation>
    <scope>NUCLEOTIDE SEQUENCE</scope>
    <source>
        <strain evidence="2">KOD948</strain>
    </source>
</reference>
<feature type="region of interest" description="Disordered" evidence="1">
    <location>
        <begin position="137"/>
        <end position="205"/>
    </location>
</feature>
<feature type="compositionally biased region" description="Low complexity" evidence="1">
    <location>
        <begin position="193"/>
        <end position="205"/>
    </location>
</feature>
<feature type="compositionally biased region" description="Polar residues" evidence="1">
    <location>
        <begin position="77"/>
        <end position="106"/>
    </location>
</feature>
<dbReference type="OrthoDB" id="2443101at2759"/>
<feature type="compositionally biased region" description="Low complexity" evidence="1">
    <location>
        <begin position="165"/>
        <end position="175"/>
    </location>
</feature>
<evidence type="ECO:0000313" key="3">
    <source>
        <dbReference type="Proteomes" id="UP000726737"/>
    </source>
</evidence>
<comment type="caution">
    <text evidence="2">The sequence shown here is derived from an EMBL/GenBank/DDBJ whole genome shotgun (WGS) entry which is preliminary data.</text>
</comment>
<feature type="compositionally biased region" description="Polar residues" evidence="1">
    <location>
        <begin position="139"/>
        <end position="157"/>
    </location>
</feature>
<dbReference type="EMBL" id="JAAAJA010000187">
    <property type="protein sequence ID" value="KAG0259421.1"/>
    <property type="molecule type" value="Genomic_DNA"/>
</dbReference>
<evidence type="ECO:0000256" key="1">
    <source>
        <dbReference type="SAM" id="MobiDB-lite"/>
    </source>
</evidence>
<feature type="region of interest" description="Disordered" evidence="1">
    <location>
        <begin position="15"/>
        <end position="118"/>
    </location>
</feature>
<accession>A0A9P6U4J5</accession>
<evidence type="ECO:0000313" key="2">
    <source>
        <dbReference type="EMBL" id="KAG0259421.1"/>
    </source>
</evidence>
<dbReference type="Proteomes" id="UP000726737">
    <property type="component" value="Unassembled WGS sequence"/>
</dbReference>
<sequence length="303" mass="32953">MQALTPLLFSMLFPRLGNKNTTGNQDSEYDNAYPREPLLHGNRTSNEVSFEEGYTFQDQHRHSQEPLSAKARRHHSMGSTGSQRSTNDTDNADPTRNSVRRASTLPQGRRANRPKRLSLDPKAFYATYPSLDGLGDMGPSSSSGYHESFASTNTATKSRNHHNDSNSNGNNNSRNKAPAKLRKQTSQQEMPFSRPSTSSISSMVSDVSSLSSTSSVHESLTPIRSPNYRSILGTEDPFAKTTKASTMAAKDLINLQSCGKDEGSLCLSPKSSNVFAEEHVVVTGPAAGNAAADARAHRQLIAH</sequence>